<feature type="compositionally biased region" description="Acidic residues" evidence="13">
    <location>
        <begin position="516"/>
        <end position="526"/>
    </location>
</feature>
<dbReference type="InterPro" id="IPR013783">
    <property type="entry name" value="Ig-like_fold"/>
</dbReference>
<feature type="region of interest" description="Disordered" evidence="13">
    <location>
        <begin position="732"/>
        <end position="778"/>
    </location>
</feature>
<evidence type="ECO:0000256" key="7">
    <source>
        <dbReference type="ARBA" id="ARBA00022601"/>
    </source>
</evidence>
<evidence type="ECO:0000256" key="10">
    <source>
        <dbReference type="ARBA" id="ARBA00022989"/>
    </source>
</evidence>
<dbReference type="EMBL" id="FORO01000004">
    <property type="protein sequence ID" value="SFI72277.1"/>
    <property type="molecule type" value="Genomic_DNA"/>
</dbReference>
<evidence type="ECO:0000313" key="16">
    <source>
        <dbReference type="EMBL" id="SFI72277.1"/>
    </source>
</evidence>
<dbReference type="NCBIfam" id="TIGR04126">
    <property type="entry name" value="PGF_CTERM"/>
    <property type="match status" value="1"/>
</dbReference>
<name>A0A1I3KIK7_9EURY</name>
<evidence type="ECO:0000256" key="3">
    <source>
        <dbReference type="ARBA" id="ARBA00009327"/>
    </source>
</evidence>
<feature type="compositionally biased region" description="Acidic residues" evidence="13">
    <location>
        <begin position="925"/>
        <end position="957"/>
    </location>
</feature>
<reference evidence="16 17" key="1">
    <citation type="submission" date="2016-10" db="EMBL/GenBank/DDBJ databases">
        <authorList>
            <person name="de Groot N.N."/>
        </authorList>
    </citation>
    <scope>NUCLEOTIDE SEQUENCE [LARGE SCALE GENOMIC DNA]</scope>
    <source>
        <strain evidence="16 17">SP2</strain>
    </source>
</reference>
<keyword evidence="8 14" id="KW-0812">Transmembrane</keyword>
<evidence type="ECO:0000256" key="6">
    <source>
        <dbReference type="ARBA" id="ARBA00022525"/>
    </source>
</evidence>
<evidence type="ECO:0000256" key="13">
    <source>
        <dbReference type="SAM" id="MobiDB-lite"/>
    </source>
</evidence>
<dbReference type="Pfam" id="PF18204">
    <property type="entry name" value="PGF-CTERM"/>
    <property type="match status" value="1"/>
</dbReference>
<dbReference type="RefSeq" id="WP_015233591.1">
    <property type="nucleotide sequence ID" value="NC_019792.1"/>
</dbReference>
<evidence type="ECO:0000256" key="8">
    <source>
        <dbReference type="ARBA" id="ARBA00022692"/>
    </source>
</evidence>
<evidence type="ECO:0000256" key="14">
    <source>
        <dbReference type="SAM" id="Phobius"/>
    </source>
</evidence>
<dbReference type="AlphaFoldDB" id="A0A1I3KIK7"/>
<dbReference type="NCBIfam" id="TIGR04207">
    <property type="entry name" value="halo_sig_pep"/>
    <property type="match status" value="1"/>
</dbReference>
<protein>
    <submittedName>
        <fullName evidence="16">PGF-CTERM protein/surface glycoprotein</fullName>
    </submittedName>
</protein>
<evidence type="ECO:0000256" key="2">
    <source>
        <dbReference type="ARBA" id="ARBA00004237"/>
    </source>
</evidence>
<evidence type="ECO:0000259" key="15">
    <source>
        <dbReference type="Pfam" id="PF18204"/>
    </source>
</evidence>
<dbReference type="GO" id="GO:0005886">
    <property type="term" value="C:plasma membrane"/>
    <property type="evidence" value="ECO:0007669"/>
    <property type="project" value="UniProtKB-SubCell"/>
</dbReference>
<keyword evidence="11 14" id="KW-0472">Membrane</keyword>
<dbReference type="InterPro" id="IPR026371">
    <property type="entry name" value="PGF_CTERM"/>
</dbReference>
<feature type="region of interest" description="Disordered" evidence="13">
    <location>
        <begin position="913"/>
        <end position="960"/>
    </location>
</feature>
<dbReference type="Proteomes" id="UP000182829">
    <property type="component" value="Unassembled WGS sequence"/>
</dbReference>
<keyword evidence="12" id="KW-0325">Glycoprotein</keyword>
<comment type="similarity">
    <text evidence="3">Belongs to the halobacterial S-layer protein family.</text>
</comment>
<dbReference type="OMA" id="FGEDTAN"/>
<evidence type="ECO:0000256" key="5">
    <source>
        <dbReference type="ARBA" id="ARBA00022512"/>
    </source>
</evidence>
<dbReference type="GO" id="GO:0030115">
    <property type="term" value="C:S-layer"/>
    <property type="evidence" value="ECO:0007669"/>
    <property type="project" value="UniProtKB-SubCell"/>
</dbReference>
<evidence type="ECO:0000256" key="1">
    <source>
        <dbReference type="ARBA" id="ARBA00004236"/>
    </source>
</evidence>
<evidence type="ECO:0000313" key="17">
    <source>
        <dbReference type="Proteomes" id="UP000182829"/>
    </source>
</evidence>
<feature type="domain" description="PGF-CTERM archaeal protein-sorting signal" evidence="15">
    <location>
        <begin position="957"/>
        <end position="979"/>
    </location>
</feature>
<organism evidence="16 17">
    <name type="scientific">Natronobacterium gregoryi</name>
    <dbReference type="NCBI Taxonomy" id="44930"/>
    <lineage>
        <taxon>Archaea</taxon>
        <taxon>Methanobacteriati</taxon>
        <taxon>Methanobacteriota</taxon>
        <taxon>Stenosarchaea group</taxon>
        <taxon>Halobacteria</taxon>
        <taxon>Halobacteriales</taxon>
        <taxon>Natrialbaceae</taxon>
        <taxon>Natronobacterium</taxon>
    </lineage>
</organism>
<keyword evidence="4" id="KW-1003">Cell membrane</keyword>
<dbReference type="InterPro" id="IPR026452">
    <property type="entry name" value="Surf_glycop_sig_pep"/>
</dbReference>
<keyword evidence="10 14" id="KW-1133">Transmembrane helix</keyword>
<evidence type="ECO:0000256" key="11">
    <source>
        <dbReference type="ARBA" id="ARBA00023136"/>
    </source>
</evidence>
<evidence type="ECO:0000256" key="4">
    <source>
        <dbReference type="ARBA" id="ARBA00022475"/>
    </source>
</evidence>
<feature type="transmembrane region" description="Helical" evidence="14">
    <location>
        <begin position="959"/>
        <end position="977"/>
    </location>
</feature>
<comment type="subcellular location">
    <subcellularLocation>
        <location evidence="1">Cell membrane</location>
    </subcellularLocation>
    <subcellularLocation>
        <location evidence="2">Secreted</location>
        <location evidence="2">Cell wall</location>
        <location evidence="2">S-layer</location>
    </subcellularLocation>
</comment>
<keyword evidence="6" id="KW-0964">Secreted</keyword>
<proteinExistence type="inferred from homology"/>
<evidence type="ECO:0000256" key="12">
    <source>
        <dbReference type="ARBA" id="ARBA00023180"/>
    </source>
</evidence>
<sequence>MTSEPSYREKGRAVFLAAIMIVSVFGMSAAFAGTAAAYDGDFDDDDAFEITIEDDTIDADEEVTTTVTVDVLDHGDVDEGEVEEIDINNPSEGDDAGVQSPDFDAGTEELDVTLNPDGDESNFDLTVTVAAEDDGDHDEDFVEELPITVEEPDTVDDTQEYDDDGPVWVDGEDGPVYIGQEVTIVSEEFAEQTNGDTADDVSAVILYEGPESLDEDDRTHVTSIEIQDDDDYKHPYGEFETDDLEPGEAYHFHIGGEGHYAFDGEEFWTDEEDLDADFGVNTVPQDDTAEIEFESERDDMFLNVTSEDVDGDDLEDYVESTSDIDEYEAYTDDVLTLEGVDDGAELEIDFDEFDTGTYEFEFESTDSFAWDNATVEVTDEDTGVYFADDPMGEQGDMIEIVLEPEHTEEGAVQVGNWEDDYYQSTVEFEIDTADADEIVLLFDTDDPEDPWNVPEEYEDDYDLDTPNDATFTGWDTDDEDVLGVYDYEMTSGTSYESLDYGDDDDNVPASSGDAPSEADGDGDFATVAEDDETDTTFLRVTEPETISDVTLERAPHDTDFDDADDLEEAYEDDLVTEDDVVAHGDELLLILEDFGMSGAVDDENDATAIFEDAGMNVTIEEEDPGPNQDAAWWTTYEVAKHLDDYEGDDHSDNDVAQLETSNVIQDFNEYDGDLVLQIDYEDMDMPGDRSADDDAEGLDFGEYEITFEATDDSIFVDDDEDAIEFTTEFDLEEPELDLHPDNDEVPNSDSAEVTGTSNIAPGAEIGTDAASEGNFTDSEDTIVDADGTFTAVYDFTEYDAATPFELDAEADETTYDDRGDAEDDMDAVLVAAEDPLINFDAAAPGDVEPGDAASLDVTVSNDGGASDDVDVTVTIDGDDVTDETITVDAGDEWSESFDFDTADEADIDWDVTVDDESDSGTLTVAEEEDPVDEDEDPVDEDEDPEDEEEEPADDDETPGFGVAVAVVALLAAAMLALRRQN</sequence>
<feature type="region of interest" description="Disordered" evidence="13">
    <location>
        <begin position="494"/>
        <end position="526"/>
    </location>
</feature>
<feature type="compositionally biased region" description="Polar residues" evidence="13">
    <location>
        <begin position="745"/>
        <end position="759"/>
    </location>
</feature>
<accession>A0A1I3KIK7</accession>
<dbReference type="Gene3D" id="2.60.40.10">
    <property type="entry name" value="Immunoglobulins"/>
    <property type="match status" value="1"/>
</dbReference>
<gene>
    <name evidence="16" type="ORF">SAMN05443661_10477</name>
</gene>
<dbReference type="OrthoDB" id="169503at2157"/>
<keyword evidence="5" id="KW-0134">Cell wall</keyword>
<keyword evidence="9" id="KW-0732">Signal</keyword>
<evidence type="ECO:0000256" key="9">
    <source>
        <dbReference type="ARBA" id="ARBA00022729"/>
    </source>
</evidence>
<keyword evidence="7" id="KW-0701">S-layer</keyword>
<dbReference type="NCBIfam" id="NF045517">
    <property type="entry name" value="halo_surf_dom"/>
    <property type="match status" value="1"/>
</dbReference>